<evidence type="ECO:0000313" key="2">
    <source>
        <dbReference type="EMBL" id="MBD7910331.1"/>
    </source>
</evidence>
<keyword evidence="3" id="KW-1185">Reference proteome</keyword>
<organism evidence="2 3">
    <name type="scientific">Clostridium cibarium</name>
    <dbReference type="NCBI Taxonomy" id="2762247"/>
    <lineage>
        <taxon>Bacteria</taxon>
        <taxon>Bacillati</taxon>
        <taxon>Bacillota</taxon>
        <taxon>Clostridia</taxon>
        <taxon>Eubacteriales</taxon>
        <taxon>Clostridiaceae</taxon>
        <taxon>Clostridium</taxon>
    </lineage>
</organism>
<gene>
    <name evidence="2" type="ORF">H9661_03070</name>
</gene>
<dbReference type="RefSeq" id="WP_143318321.1">
    <property type="nucleotide sequence ID" value="NZ_JACSRA010000003.1"/>
</dbReference>
<evidence type="ECO:0000313" key="3">
    <source>
        <dbReference type="Proteomes" id="UP000627781"/>
    </source>
</evidence>
<dbReference type="EMBL" id="JACSRA010000003">
    <property type="protein sequence ID" value="MBD7910331.1"/>
    <property type="molecule type" value="Genomic_DNA"/>
</dbReference>
<keyword evidence="1" id="KW-0812">Transmembrane</keyword>
<dbReference type="Proteomes" id="UP000627781">
    <property type="component" value="Unassembled WGS sequence"/>
</dbReference>
<feature type="transmembrane region" description="Helical" evidence="1">
    <location>
        <begin position="98"/>
        <end position="121"/>
    </location>
</feature>
<keyword evidence="1" id="KW-1133">Transmembrane helix</keyword>
<accession>A0ABR8PQ81</accession>
<comment type="caution">
    <text evidence="2">The sequence shown here is derived from an EMBL/GenBank/DDBJ whole genome shotgun (WGS) entry which is preliminary data.</text>
</comment>
<evidence type="ECO:0000256" key="1">
    <source>
        <dbReference type="SAM" id="Phobius"/>
    </source>
</evidence>
<protein>
    <recommendedName>
        <fullName evidence="4">DUF3899 domain-containing protein</fullName>
    </recommendedName>
</protein>
<proteinExistence type="predicted"/>
<keyword evidence="1" id="KW-0472">Membrane</keyword>
<name>A0ABR8PQ81_9CLOT</name>
<feature type="transmembrane region" description="Helical" evidence="1">
    <location>
        <begin position="42"/>
        <end position="67"/>
    </location>
</feature>
<sequence length="122" mass="13445">MNGDNLITICKCFILSICICVLTIIIGMIINYIKKYAFVDILFMEGIILTIIGVFSCIGTGSTGLYFKANSNSNTQFTTTDTSGKTKYERDVSSIRNILPLSILKFSLILSGILTCTISFIF</sequence>
<feature type="transmembrane region" description="Helical" evidence="1">
    <location>
        <begin position="6"/>
        <end position="30"/>
    </location>
</feature>
<reference evidence="2 3" key="1">
    <citation type="submission" date="2020-08" db="EMBL/GenBank/DDBJ databases">
        <title>A Genomic Blueprint of the Chicken Gut Microbiome.</title>
        <authorList>
            <person name="Gilroy R."/>
            <person name="Ravi A."/>
            <person name="Getino M."/>
            <person name="Pursley I."/>
            <person name="Horton D.L."/>
            <person name="Alikhan N.-F."/>
            <person name="Baker D."/>
            <person name="Gharbi K."/>
            <person name="Hall N."/>
            <person name="Watson M."/>
            <person name="Adriaenssens E.M."/>
            <person name="Foster-Nyarko E."/>
            <person name="Jarju S."/>
            <person name="Secka A."/>
            <person name="Antonio M."/>
            <person name="Oren A."/>
            <person name="Chaudhuri R."/>
            <person name="La Ragione R.M."/>
            <person name="Hildebrand F."/>
            <person name="Pallen M.J."/>
        </authorList>
    </citation>
    <scope>NUCLEOTIDE SEQUENCE [LARGE SCALE GENOMIC DNA]</scope>
    <source>
        <strain evidence="2 3">Sa3CVN1</strain>
    </source>
</reference>
<evidence type="ECO:0008006" key="4">
    <source>
        <dbReference type="Google" id="ProtNLM"/>
    </source>
</evidence>